<name>A0A4R5KJ77_9BACL</name>
<dbReference type="PROSITE" id="PS01124">
    <property type="entry name" value="HTH_ARAC_FAMILY_2"/>
    <property type="match status" value="1"/>
</dbReference>
<dbReference type="SUPFAM" id="SSF46689">
    <property type="entry name" value="Homeodomain-like"/>
    <property type="match status" value="2"/>
</dbReference>
<evidence type="ECO:0000313" key="6">
    <source>
        <dbReference type="Proteomes" id="UP000295636"/>
    </source>
</evidence>
<evidence type="ECO:0000256" key="1">
    <source>
        <dbReference type="ARBA" id="ARBA00023015"/>
    </source>
</evidence>
<dbReference type="Proteomes" id="UP000295636">
    <property type="component" value="Unassembled WGS sequence"/>
</dbReference>
<protein>
    <submittedName>
        <fullName evidence="5">AraC family transcriptional regulator</fullName>
    </submittedName>
</protein>
<dbReference type="InterPro" id="IPR009057">
    <property type="entry name" value="Homeodomain-like_sf"/>
</dbReference>
<dbReference type="AlphaFoldDB" id="A0A4R5KJ77"/>
<dbReference type="EMBL" id="SMRT01000010">
    <property type="protein sequence ID" value="TDF95579.1"/>
    <property type="molecule type" value="Genomic_DNA"/>
</dbReference>
<accession>A0A4R5KJ77</accession>
<keyword evidence="3" id="KW-0804">Transcription</keyword>
<feature type="domain" description="HTH araC/xylS-type" evidence="4">
    <location>
        <begin position="183"/>
        <end position="281"/>
    </location>
</feature>
<dbReference type="RefSeq" id="WP_133231742.1">
    <property type="nucleotide sequence ID" value="NZ_SMRT01000010.1"/>
</dbReference>
<keyword evidence="1" id="KW-0805">Transcription regulation</keyword>
<evidence type="ECO:0000256" key="3">
    <source>
        <dbReference type="ARBA" id="ARBA00023163"/>
    </source>
</evidence>
<dbReference type="GO" id="GO:0043565">
    <property type="term" value="F:sequence-specific DNA binding"/>
    <property type="evidence" value="ECO:0007669"/>
    <property type="project" value="InterPro"/>
</dbReference>
<dbReference type="PANTHER" id="PTHR43280:SF28">
    <property type="entry name" value="HTH-TYPE TRANSCRIPTIONAL ACTIVATOR RHAS"/>
    <property type="match status" value="1"/>
</dbReference>
<comment type="caution">
    <text evidence="5">The sequence shown here is derived from an EMBL/GenBank/DDBJ whole genome shotgun (WGS) entry which is preliminary data.</text>
</comment>
<dbReference type="InterPro" id="IPR018062">
    <property type="entry name" value="HTH_AraC-typ_CS"/>
</dbReference>
<dbReference type="GO" id="GO:0003700">
    <property type="term" value="F:DNA-binding transcription factor activity"/>
    <property type="evidence" value="ECO:0007669"/>
    <property type="project" value="InterPro"/>
</dbReference>
<keyword evidence="2" id="KW-0238">DNA-binding</keyword>
<proteinExistence type="predicted"/>
<dbReference type="InterPro" id="IPR018060">
    <property type="entry name" value="HTH_AraC"/>
</dbReference>
<dbReference type="SUPFAM" id="SSF51215">
    <property type="entry name" value="Regulatory protein AraC"/>
    <property type="match status" value="1"/>
</dbReference>
<dbReference type="Pfam" id="PF12833">
    <property type="entry name" value="HTH_18"/>
    <property type="match status" value="1"/>
</dbReference>
<dbReference type="PROSITE" id="PS00041">
    <property type="entry name" value="HTH_ARAC_FAMILY_1"/>
    <property type="match status" value="1"/>
</dbReference>
<dbReference type="Pfam" id="PF02311">
    <property type="entry name" value="AraC_binding"/>
    <property type="match status" value="1"/>
</dbReference>
<evidence type="ECO:0000313" key="5">
    <source>
        <dbReference type="EMBL" id="TDF95579.1"/>
    </source>
</evidence>
<dbReference type="InterPro" id="IPR037923">
    <property type="entry name" value="HTH-like"/>
</dbReference>
<keyword evidence="6" id="KW-1185">Reference proteome</keyword>
<dbReference type="PANTHER" id="PTHR43280">
    <property type="entry name" value="ARAC-FAMILY TRANSCRIPTIONAL REGULATOR"/>
    <property type="match status" value="1"/>
</dbReference>
<dbReference type="InterPro" id="IPR003313">
    <property type="entry name" value="AraC-bd"/>
</dbReference>
<dbReference type="Gene3D" id="1.10.10.60">
    <property type="entry name" value="Homeodomain-like"/>
    <property type="match status" value="2"/>
</dbReference>
<evidence type="ECO:0000259" key="4">
    <source>
        <dbReference type="PROSITE" id="PS01124"/>
    </source>
</evidence>
<sequence>MNYMNLNQYPVQLSFSRDRTDEFTDIFHAHQGMELLYVHQGHGNIVVNQQIIEQASGYLVFFRPFQLHRIHMEIGPGSPYIRSLFVFEPSVLDSFLAPFASLQLFFRHMWKSPACPQVFTGLPKERVEWLMDDYRQRLAAVPPEELLEEQMLFLVALLQLLKSCEGSIMVTGSPLKTKSTAAELVMEWIEEHYMEEFQLDRLAKAVHLSPNHVSAVFRQTIGANITEYLTARRIRQACWLLKTSDMSVQEIGRSVGLSNFSYFCQLFKKHVGLSPYRFKKSEAPQSTRAHAGIQERLPLP</sequence>
<dbReference type="OrthoDB" id="9809338at2"/>
<dbReference type="SMART" id="SM00342">
    <property type="entry name" value="HTH_ARAC"/>
    <property type="match status" value="1"/>
</dbReference>
<evidence type="ECO:0000256" key="2">
    <source>
        <dbReference type="ARBA" id="ARBA00023125"/>
    </source>
</evidence>
<organism evidence="5 6">
    <name type="scientific">Paenibacillus piri</name>
    <dbReference type="NCBI Taxonomy" id="2547395"/>
    <lineage>
        <taxon>Bacteria</taxon>
        <taxon>Bacillati</taxon>
        <taxon>Bacillota</taxon>
        <taxon>Bacilli</taxon>
        <taxon>Bacillales</taxon>
        <taxon>Paenibacillaceae</taxon>
        <taxon>Paenibacillus</taxon>
    </lineage>
</organism>
<reference evidence="5 6" key="1">
    <citation type="submission" date="2019-03" db="EMBL/GenBank/DDBJ databases">
        <title>This is whole genome sequence of Paenibacillus sp MS74 strain.</title>
        <authorList>
            <person name="Trinh H.N."/>
        </authorList>
    </citation>
    <scope>NUCLEOTIDE SEQUENCE [LARGE SCALE GENOMIC DNA]</scope>
    <source>
        <strain evidence="5 6">MS74</strain>
    </source>
</reference>
<gene>
    <name evidence="5" type="ORF">E1757_20560</name>
</gene>